<dbReference type="PANTHER" id="PTHR39757:SF5">
    <property type="entry name" value="OS02G0190600 PROTEIN"/>
    <property type="match status" value="1"/>
</dbReference>
<comment type="caution">
    <text evidence="1">The sequence shown here is derived from an EMBL/GenBank/DDBJ whole genome shotgun (WGS) entry which is preliminary data.</text>
</comment>
<name>A0ABW5ZYE5_9FLAO</name>
<proteinExistence type="predicted"/>
<gene>
    <name evidence="1" type="ORF">ACFS29_17985</name>
</gene>
<reference evidence="2" key="1">
    <citation type="journal article" date="2019" name="Int. J. Syst. Evol. Microbiol.">
        <title>The Global Catalogue of Microorganisms (GCM) 10K type strain sequencing project: providing services to taxonomists for standard genome sequencing and annotation.</title>
        <authorList>
            <consortium name="The Broad Institute Genomics Platform"/>
            <consortium name="The Broad Institute Genome Sequencing Center for Infectious Disease"/>
            <person name="Wu L."/>
            <person name="Ma J."/>
        </authorList>
    </citation>
    <scope>NUCLEOTIDE SEQUENCE [LARGE SCALE GENOMIC DNA]</scope>
    <source>
        <strain evidence="2">KCTC 32514</strain>
    </source>
</reference>
<protein>
    <submittedName>
        <fullName evidence="1">Lycopene cyclase family protein</fullName>
    </submittedName>
</protein>
<dbReference type="Proteomes" id="UP001597548">
    <property type="component" value="Unassembled WGS sequence"/>
</dbReference>
<accession>A0ABW5ZYE5</accession>
<dbReference type="Pfam" id="PF05834">
    <property type="entry name" value="Lycopene_cycl"/>
    <property type="match status" value="1"/>
</dbReference>
<dbReference type="InterPro" id="IPR036188">
    <property type="entry name" value="FAD/NAD-bd_sf"/>
</dbReference>
<dbReference type="RefSeq" id="WP_194509636.1">
    <property type="nucleotide sequence ID" value="NZ_JADILU010000009.1"/>
</dbReference>
<dbReference type="PANTHER" id="PTHR39757">
    <property type="match status" value="1"/>
</dbReference>
<dbReference type="SUPFAM" id="SSF51905">
    <property type="entry name" value="FAD/NAD(P)-binding domain"/>
    <property type="match status" value="1"/>
</dbReference>
<dbReference type="Gene3D" id="3.50.50.60">
    <property type="entry name" value="FAD/NAD(P)-binding domain"/>
    <property type="match status" value="1"/>
</dbReference>
<organism evidence="1 2">
    <name type="scientific">Psychroserpens luteus</name>
    <dbReference type="NCBI Taxonomy" id="1434066"/>
    <lineage>
        <taxon>Bacteria</taxon>
        <taxon>Pseudomonadati</taxon>
        <taxon>Bacteroidota</taxon>
        <taxon>Flavobacteriia</taxon>
        <taxon>Flavobacteriales</taxon>
        <taxon>Flavobacteriaceae</taxon>
        <taxon>Psychroserpens</taxon>
    </lineage>
</organism>
<keyword evidence="2" id="KW-1185">Reference proteome</keyword>
<evidence type="ECO:0000313" key="2">
    <source>
        <dbReference type="Proteomes" id="UP001597548"/>
    </source>
</evidence>
<dbReference type="EMBL" id="JBHUOS010000015">
    <property type="protein sequence ID" value="MFD2917547.1"/>
    <property type="molecule type" value="Genomic_DNA"/>
</dbReference>
<evidence type="ECO:0000313" key="1">
    <source>
        <dbReference type="EMBL" id="MFD2917547.1"/>
    </source>
</evidence>
<sequence>MTTPSHFDFIIVGNGLAGLQLALKLTSESSFDQKTIALIDPSDKTTNDKTWSFWETKPSQWNAIIHKSWNKASIITSKKTTNLNLTPYSYKTICAIDFYTEAKAQLNQKDNIYFIEERVSSVQEKDQVTVTTNKNSYTSTHVFDSRIPEEFSTEANDSISIIQHFKGWIIKTESDVFDEDKVTMMDYRLKDGNQTTFTYVLPFSKREALVEFTYFTANTVDELVYDTYIKTYIKEYLKIDSYSILETEAGQIPMTNYNFSKFNTKKITKIGTGGGWVKGSTGYSFKHTEKKIAIIIDNLKTGRIPSHGLFRRKYKFYDKVFLKVLKDENHKGEWIFESFYAKNSVQTLFRFLDEESSFREELKIMMSLFSWSFIKAFFKTL</sequence>